<dbReference type="CDD" id="cd23767">
    <property type="entry name" value="IQCD"/>
    <property type="match status" value="1"/>
</dbReference>
<feature type="compositionally biased region" description="Low complexity" evidence="4">
    <location>
        <begin position="187"/>
        <end position="207"/>
    </location>
</feature>
<feature type="compositionally biased region" description="Basic and acidic residues" evidence="4">
    <location>
        <begin position="246"/>
        <end position="257"/>
    </location>
</feature>
<feature type="region of interest" description="Disordered" evidence="4">
    <location>
        <begin position="354"/>
        <end position="382"/>
    </location>
</feature>
<organism evidence="6 7">
    <name type="scientific">Rubus argutus</name>
    <name type="common">Southern blackberry</name>
    <dbReference type="NCBI Taxonomy" id="59490"/>
    <lineage>
        <taxon>Eukaryota</taxon>
        <taxon>Viridiplantae</taxon>
        <taxon>Streptophyta</taxon>
        <taxon>Embryophyta</taxon>
        <taxon>Tracheophyta</taxon>
        <taxon>Spermatophyta</taxon>
        <taxon>Magnoliopsida</taxon>
        <taxon>eudicotyledons</taxon>
        <taxon>Gunneridae</taxon>
        <taxon>Pentapetalae</taxon>
        <taxon>rosids</taxon>
        <taxon>fabids</taxon>
        <taxon>Rosales</taxon>
        <taxon>Rosaceae</taxon>
        <taxon>Rosoideae</taxon>
        <taxon>Rosoideae incertae sedis</taxon>
        <taxon>Rubus</taxon>
    </lineage>
</organism>
<sequence>MGKASRWFRSVLGLKKSDKVHNNTSAPPPKEKCRWSFVKSYREKHHNHHRTNDNKAVTPHPSQNDAVDPNKHAIAVAAATAAVAEAAVAAAHAAAAVVRLTNSGRCANNPAAYVSGGGSIGIREEWAAVKIQAAFRGCLARRALRALKGLVRLQALVRGHIERKKWAKRFQRFQAILRAQARARAGRAQISELSHSHSSSQSSQFHQPGPATPEKFEHALRSRSTKHEHSSILRRNSSKSNGRSIGDYDKAHSDQRSWEQSGSAVKNGITDDEKNDRVLEIDIGKPHIPKRRNLFHSTHLTAASDQYSHSFTTSKDSTTHQTLPSPSSCEVQSLTPLKFSREVEEDAFCTANNSPQFYSATSSRGGNSKRSPFTPSKSDGSRSYLSGFSDYPNYMACTQSSKAKLRSLSAPKQRPHYERSSSANRYSVHGSGESRSNAQRSSALQSNFASKAYPGSGRLDKLGMPIGYRY</sequence>
<gene>
    <name evidence="6" type="ORF">M0R45_024504</name>
</gene>
<reference evidence="6 7" key="1">
    <citation type="journal article" date="2023" name="G3 (Bethesda)">
        <title>A chromosome-length genome assembly and annotation of blackberry (Rubus argutus, cv. 'Hillquist').</title>
        <authorList>
            <person name="Bruna T."/>
            <person name="Aryal R."/>
            <person name="Dudchenko O."/>
            <person name="Sargent D.J."/>
            <person name="Mead D."/>
            <person name="Buti M."/>
            <person name="Cavallini A."/>
            <person name="Hytonen T."/>
            <person name="Andres J."/>
            <person name="Pham M."/>
            <person name="Weisz D."/>
            <person name="Mascagni F."/>
            <person name="Usai G."/>
            <person name="Natali L."/>
            <person name="Bassil N."/>
            <person name="Fernandez G.E."/>
            <person name="Lomsadze A."/>
            <person name="Armour M."/>
            <person name="Olukolu B."/>
            <person name="Poorten T."/>
            <person name="Britton C."/>
            <person name="Davik J."/>
            <person name="Ashrafi H."/>
            <person name="Aiden E.L."/>
            <person name="Borodovsky M."/>
            <person name="Worthington M."/>
        </authorList>
    </citation>
    <scope>NUCLEOTIDE SEQUENCE [LARGE SCALE GENOMIC DNA]</scope>
    <source>
        <strain evidence="6">PI 553951</strain>
    </source>
</reference>
<dbReference type="Proteomes" id="UP001457282">
    <property type="component" value="Unassembled WGS sequence"/>
</dbReference>
<feature type="region of interest" description="Disordered" evidence="4">
    <location>
        <begin position="44"/>
        <end position="67"/>
    </location>
</feature>
<keyword evidence="1" id="KW-0112">Calmodulin-binding</keyword>
<evidence type="ECO:0000259" key="5">
    <source>
        <dbReference type="Pfam" id="PF13178"/>
    </source>
</evidence>
<feature type="compositionally biased region" description="Polar residues" evidence="4">
    <location>
        <begin position="433"/>
        <end position="449"/>
    </location>
</feature>
<dbReference type="PROSITE" id="PS50096">
    <property type="entry name" value="IQ"/>
    <property type="match status" value="2"/>
</dbReference>
<dbReference type="SMART" id="SM00015">
    <property type="entry name" value="IQ"/>
    <property type="match status" value="2"/>
</dbReference>
<name>A0AAW1WVL1_RUBAR</name>
<evidence type="ECO:0000256" key="3">
    <source>
        <dbReference type="ARBA" id="ARBA00024378"/>
    </source>
</evidence>
<protein>
    <recommendedName>
        <fullName evidence="5">DUF4005 domain-containing protein</fullName>
    </recommendedName>
</protein>
<feature type="compositionally biased region" description="Basic and acidic residues" evidence="4">
    <location>
        <begin position="214"/>
        <end position="231"/>
    </location>
</feature>
<feature type="region of interest" description="Disordered" evidence="4">
    <location>
        <begin position="187"/>
        <end position="271"/>
    </location>
</feature>
<feature type="region of interest" description="Disordered" evidence="4">
    <location>
        <begin position="310"/>
        <end position="329"/>
    </location>
</feature>
<comment type="subunit">
    <text evidence="3">Binds to multiple calmodulin (CaM) in the presence of Ca(2+) and CaM-like proteins.</text>
</comment>
<dbReference type="PANTHER" id="PTHR32295">
    <property type="entry name" value="IQ-DOMAIN 5-RELATED"/>
    <property type="match status" value="1"/>
</dbReference>
<dbReference type="Pfam" id="PF13178">
    <property type="entry name" value="DUF4005"/>
    <property type="match status" value="1"/>
</dbReference>
<dbReference type="InterPro" id="IPR000048">
    <property type="entry name" value="IQ_motif_EF-hand-BS"/>
</dbReference>
<dbReference type="AlphaFoldDB" id="A0AAW1WVL1"/>
<evidence type="ECO:0000256" key="1">
    <source>
        <dbReference type="ARBA" id="ARBA00022860"/>
    </source>
</evidence>
<feature type="domain" description="DUF4005" evidence="5">
    <location>
        <begin position="354"/>
        <end position="445"/>
    </location>
</feature>
<dbReference type="Gene3D" id="1.20.5.190">
    <property type="match status" value="1"/>
</dbReference>
<proteinExistence type="inferred from homology"/>
<feature type="compositionally biased region" description="Polar residues" evidence="4">
    <location>
        <begin position="233"/>
        <end position="243"/>
    </location>
</feature>
<comment type="similarity">
    <text evidence="2">Belongs to the IQD family.</text>
</comment>
<dbReference type="PANTHER" id="PTHR32295:SF11">
    <property type="entry name" value="PROTEIN IQ-DOMAIN 22"/>
    <property type="match status" value="1"/>
</dbReference>
<evidence type="ECO:0000313" key="7">
    <source>
        <dbReference type="Proteomes" id="UP001457282"/>
    </source>
</evidence>
<evidence type="ECO:0000256" key="2">
    <source>
        <dbReference type="ARBA" id="ARBA00024341"/>
    </source>
</evidence>
<evidence type="ECO:0000256" key="4">
    <source>
        <dbReference type="SAM" id="MobiDB-lite"/>
    </source>
</evidence>
<dbReference type="InterPro" id="IPR025064">
    <property type="entry name" value="DUF4005"/>
</dbReference>
<dbReference type="GO" id="GO:0005516">
    <property type="term" value="F:calmodulin binding"/>
    <property type="evidence" value="ECO:0007669"/>
    <property type="project" value="UniProtKB-KW"/>
</dbReference>
<dbReference type="EMBL" id="JBEDUW010000005">
    <property type="protein sequence ID" value="KAK9927315.1"/>
    <property type="molecule type" value="Genomic_DNA"/>
</dbReference>
<accession>A0AAW1WVL1</accession>
<feature type="region of interest" description="Disordered" evidence="4">
    <location>
        <begin position="404"/>
        <end position="456"/>
    </location>
</feature>
<evidence type="ECO:0000313" key="6">
    <source>
        <dbReference type="EMBL" id="KAK9927315.1"/>
    </source>
</evidence>
<comment type="caution">
    <text evidence="6">The sequence shown here is derived from an EMBL/GenBank/DDBJ whole genome shotgun (WGS) entry which is preliminary data.</text>
</comment>
<dbReference type="Pfam" id="PF00612">
    <property type="entry name" value="IQ"/>
    <property type="match status" value="1"/>
</dbReference>
<keyword evidence="7" id="KW-1185">Reference proteome</keyword>